<proteinExistence type="predicted"/>
<dbReference type="OrthoDB" id="7187796at2"/>
<dbReference type="RefSeq" id="WP_126718269.1">
    <property type="nucleotide sequence ID" value="NZ_RWJF01000001.1"/>
</dbReference>
<organism evidence="2 3">
    <name type="scientific">Sphingomonas ginkgonis</name>
    <dbReference type="NCBI Taxonomy" id="2315330"/>
    <lineage>
        <taxon>Bacteria</taxon>
        <taxon>Pseudomonadati</taxon>
        <taxon>Pseudomonadota</taxon>
        <taxon>Alphaproteobacteria</taxon>
        <taxon>Sphingomonadales</taxon>
        <taxon>Sphingomonadaceae</taxon>
        <taxon>Sphingomonas</taxon>
    </lineage>
</organism>
<keyword evidence="1" id="KW-0732">Signal</keyword>
<reference evidence="2 3" key="1">
    <citation type="submission" date="2018-12" db="EMBL/GenBank/DDBJ databases">
        <title>Sphingomonas sp. HMF7854 Genome sequencing and assembly.</title>
        <authorList>
            <person name="Cha I."/>
            <person name="Kang H."/>
            <person name="Kim H."/>
            <person name="Kang J."/>
            <person name="Joh K."/>
        </authorList>
    </citation>
    <scope>NUCLEOTIDE SEQUENCE [LARGE SCALE GENOMIC DNA]</scope>
    <source>
        <strain evidence="2 3">HMF7854</strain>
    </source>
</reference>
<evidence type="ECO:0000313" key="3">
    <source>
        <dbReference type="Proteomes" id="UP000274661"/>
    </source>
</evidence>
<protein>
    <submittedName>
        <fullName evidence="2">YncE family protein</fullName>
    </submittedName>
</protein>
<dbReference type="InterPro" id="IPR015943">
    <property type="entry name" value="WD40/YVTN_repeat-like_dom_sf"/>
</dbReference>
<feature type="signal peptide" evidence="1">
    <location>
        <begin position="1"/>
        <end position="16"/>
    </location>
</feature>
<dbReference type="InterPro" id="IPR011048">
    <property type="entry name" value="Haem_d1_sf"/>
</dbReference>
<dbReference type="Proteomes" id="UP000274661">
    <property type="component" value="Unassembled WGS sequence"/>
</dbReference>
<comment type="caution">
    <text evidence="2">The sequence shown here is derived from an EMBL/GenBank/DDBJ whole genome shotgun (WGS) entry which is preliminary data.</text>
</comment>
<evidence type="ECO:0000256" key="1">
    <source>
        <dbReference type="SAM" id="SignalP"/>
    </source>
</evidence>
<dbReference type="PANTHER" id="PTHR47197">
    <property type="entry name" value="PROTEIN NIRF"/>
    <property type="match status" value="1"/>
</dbReference>
<dbReference type="PANTHER" id="PTHR47197:SF3">
    <property type="entry name" value="DIHYDRO-HEME D1 DEHYDROGENASE"/>
    <property type="match status" value="1"/>
</dbReference>
<dbReference type="SUPFAM" id="SSF51004">
    <property type="entry name" value="C-terminal (heme d1) domain of cytochrome cd1-nitrite reductase"/>
    <property type="match status" value="1"/>
</dbReference>
<sequence>MIRSLLLALASLAASAAAPVHLAGSIPGPDGGWDLLGVDPATNRLFVARSDGLMMVDLATRKVTPGFVAGKRLHAALAIPGTTIGATTLGESNELLLFDTRTGAVKARVPTGKDPDAAAWDSASQKLWVMTPGDGSIDVVDAAAGRRLATLKVGGSLELAAADGAGHLFVNVEDRNELVKIDTRRVAVVARAPLPGCDGPTGLALAGRVLISACANGIARFTAAADLKPLGSAAIGARPDGAFADPARHRAYIPSGGDGTLAVFDTRGALPRLMARVSTAKGARTGAVDPRSGRVYLPSASYGAAARTGERPPMVPGSFRLLLVDPSAG</sequence>
<keyword evidence="3" id="KW-1185">Reference proteome</keyword>
<dbReference type="AlphaFoldDB" id="A0A3R9WPQ8"/>
<dbReference type="EMBL" id="RWJF01000001">
    <property type="protein sequence ID" value="RST30437.1"/>
    <property type="molecule type" value="Genomic_DNA"/>
</dbReference>
<feature type="chain" id="PRO_5018666096" evidence="1">
    <location>
        <begin position="17"/>
        <end position="329"/>
    </location>
</feature>
<accession>A0A3R9WPQ8</accession>
<evidence type="ECO:0000313" key="2">
    <source>
        <dbReference type="EMBL" id="RST30437.1"/>
    </source>
</evidence>
<dbReference type="InterPro" id="IPR051200">
    <property type="entry name" value="Host-pathogen_enzymatic-act"/>
</dbReference>
<name>A0A3R9WPQ8_9SPHN</name>
<dbReference type="Gene3D" id="2.130.10.10">
    <property type="entry name" value="YVTN repeat-like/Quinoprotein amine dehydrogenase"/>
    <property type="match status" value="2"/>
</dbReference>
<gene>
    <name evidence="2" type="ORF">HMF7854_06050</name>
</gene>